<evidence type="ECO:0000313" key="1">
    <source>
        <dbReference type="EMBL" id="GAJ90554.1"/>
    </source>
</evidence>
<name>A0AA87Q3A7_RHIRH</name>
<gene>
    <name evidence="1" type="ORF">RRH01S_01_00170</name>
</gene>
<proteinExistence type="predicted"/>
<organism evidence="1 2">
    <name type="scientific">Rhizobium rhizogenes NBRC 13257</name>
    <dbReference type="NCBI Taxonomy" id="1220581"/>
    <lineage>
        <taxon>Bacteria</taxon>
        <taxon>Pseudomonadati</taxon>
        <taxon>Pseudomonadota</taxon>
        <taxon>Alphaproteobacteria</taxon>
        <taxon>Hyphomicrobiales</taxon>
        <taxon>Rhizobiaceae</taxon>
        <taxon>Rhizobium/Agrobacterium group</taxon>
        <taxon>Rhizobium</taxon>
    </lineage>
</organism>
<dbReference type="EMBL" id="BAYX01000001">
    <property type="protein sequence ID" value="GAJ90554.1"/>
    <property type="molecule type" value="Genomic_DNA"/>
</dbReference>
<dbReference type="Proteomes" id="UP000026941">
    <property type="component" value="Unassembled WGS sequence"/>
</dbReference>
<accession>A0AA87Q3A7</accession>
<comment type="caution">
    <text evidence="1">The sequence shown here is derived from an EMBL/GenBank/DDBJ whole genome shotgun (WGS) entry which is preliminary data.</text>
</comment>
<evidence type="ECO:0000313" key="2">
    <source>
        <dbReference type="Proteomes" id="UP000026941"/>
    </source>
</evidence>
<reference evidence="1 2" key="1">
    <citation type="submission" date="2014-05" db="EMBL/GenBank/DDBJ databases">
        <title>Whole genome shotgun sequence of Rhizobium rhizogenes NBRC 13257.</title>
        <authorList>
            <person name="Katano-Makiyama Y."/>
            <person name="Hosoyama A."/>
            <person name="Hashimoto M."/>
            <person name="Hosoyama Y."/>
            <person name="Noguchi M."/>
            <person name="Tsuchikane K."/>
            <person name="Kimura A."/>
            <person name="Ohji S."/>
            <person name="Ichikawa N."/>
            <person name="Yamazoe A."/>
            <person name="Fujita N."/>
        </authorList>
    </citation>
    <scope>NUCLEOTIDE SEQUENCE [LARGE SCALE GENOMIC DNA]</scope>
    <source>
        <strain evidence="1 2">NBRC 13257</strain>
    </source>
</reference>
<sequence length="66" mass="7128">MRPAPFQFQTSISVAIAIIRDFRAACANQKVRVGAGIGLPRSPTWALAAPRRLGVAAKILTFAKMF</sequence>
<dbReference type="AlphaFoldDB" id="A0AA87Q3A7"/>
<protein>
    <submittedName>
        <fullName evidence="1">Uncharacterized protein</fullName>
    </submittedName>
</protein>